<evidence type="ECO:0000313" key="2">
    <source>
        <dbReference type="EMBL" id="PZW45881.1"/>
    </source>
</evidence>
<feature type="domain" description="Flagellar protein FlgJ N-terminal" evidence="1">
    <location>
        <begin position="36"/>
        <end position="73"/>
    </location>
</feature>
<sequence>MTIAAPITAITRVARQFEAQALGALLQPIFATVNAAAGRFGGGAPEAAWQPMLVDAIATAMAGTGGIGLASAVQAELLRAQAAQQTPETPTP</sequence>
<accession>A0A2W7IGI8</accession>
<comment type="caution">
    <text evidence="2">The sequence shown here is derived from an EMBL/GenBank/DDBJ whole genome shotgun (WGS) entry which is preliminary data.</text>
</comment>
<organism evidence="2 3">
    <name type="scientific">Humitalea rosea</name>
    <dbReference type="NCBI Taxonomy" id="990373"/>
    <lineage>
        <taxon>Bacteria</taxon>
        <taxon>Pseudomonadati</taxon>
        <taxon>Pseudomonadota</taxon>
        <taxon>Alphaproteobacteria</taxon>
        <taxon>Acetobacterales</taxon>
        <taxon>Roseomonadaceae</taxon>
        <taxon>Humitalea</taxon>
    </lineage>
</organism>
<dbReference type="AlphaFoldDB" id="A0A2W7IGI8"/>
<reference evidence="2 3" key="1">
    <citation type="submission" date="2018-06" db="EMBL/GenBank/DDBJ databases">
        <title>Genomic Encyclopedia of Archaeal and Bacterial Type Strains, Phase II (KMG-II): from individual species to whole genera.</title>
        <authorList>
            <person name="Goeker M."/>
        </authorList>
    </citation>
    <scope>NUCLEOTIDE SEQUENCE [LARGE SCALE GENOMIC DNA]</scope>
    <source>
        <strain evidence="2 3">DSM 24525</strain>
    </source>
</reference>
<protein>
    <submittedName>
        <fullName evidence="2">Rod binding protein</fullName>
    </submittedName>
</protein>
<evidence type="ECO:0000259" key="1">
    <source>
        <dbReference type="Pfam" id="PF10135"/>
    </source>
</evidence>
<dbReference type="InterPro" id="IPR019301">
    <property type="entry name" value="Flagellar_prot_FlgJ_N"/>
</dbReference>
<dbReference type="RefSeq" id="WP_111398151.1">
    <property type="nucleotide sequence ID" value="NZ_QKYU01000010.1"/>
</dbReference>
<dbReference type="OrthoDB" id="7862954at2"/>
<dbReference type="Proteomes" id="UP000249688">
    <property type="component" value="Unassembled WGS sequence"/>
</dbReference>
<evidence type="ECO:0000313" key="3">
    <source>
        <dbReference type="Proteomes" id="UP000249688"/>
    </source>
</evidence>
<gene>
    <name evidence="2" type="ORF">C8P66_11079</name>
</gene>
<dbReference type="EMBL" id="QKYU01000010">
    <property type="protein sequence ID" value="PZW45881.1"/>
    <property type="molecule type" value="Genomic_DNA"/>
</dbReference>
<dbReference type="Pfam" id="PF10135">
    <property type="entry name" value="Rod-binding"/>
    <property type="match status" value="1"/>
</dbReference>
<keyword evidence="3" id="KW-1185">Reference proteome</keyword>
<proteinExistence type="predicted"/>
<name>A0A2W7IGI8_9PROT</name>